<sequence>MEGQEIHVIREVYTRLATFRILDLPAELQDRIYEFSVEREVDFLLTTIEDLDPRLTLPNLTSFKYLSYKSISNEDNNSNDEGVEDPDEKEDQVLGFTITFSTPLLLVSRRVNNDVRNLLKIKRRQYHEVFKSTFYRNRIVSPSPLFLEICSQSRFIFTSYGRSTMRFLRNIPPEMRKNVRNIIIRQSNLLGTPRELAGIYNSIVEIHASAFTNLLGELFPTIVTIAIELPNSLEESAFYHNDLLGNVCGMLAESKVDIVRLHHPYFNREGNNYYKNYHVEYMMQGIENEAAVLSAAGNERVSKMLNGVLEVRGDNSRNSRGILGAQDSVKITRRTDVEVESPSQSNADVPSWH</sequence>
<evidence type="ECO:0000313" key="3">
    <source>
        <dbReference type="Proteomes" id="UP000799757"/>
    </source>
</evidence>
<gene>
    <name evidence="2" type="ORF">K505DRAFT_355167</name>
</gene>
<dbReference type="Proteomes" id="UP000799757">
    <property type="component" value="Unassembled WGS sequence"/>
</dbReference>
<evidence type="ECO:0000256" key="1">
    <source>
        <dbReference type="SAM" id="MobiDB-lite"/>
    </source>
</evidence>
<feature type="region of interest" description="Disordered" evidence="1">
    <location>
        <begin position="333"/>
        <end position="353"/>
    </location>
</feature>
<dbReference type="AlphaFoldDB" id="A0A6A6XXI0"/>
<feature type="compositionally biased region" description="Polar residues" evidence="1">
    <location>
        <begin position="341"/>
        <end position="353"/>
    </location>
</feature>
<dbReference type="EMBL" id="MU001739">
    <property type="protein sequence ID" value="KAF2801089.1"/>
    <property type="molecule type" value="Genomic_DNA"/>
</dbReference>
<proteinExistence type="predicted"/>
<dbReference type="OrthoDB" id="3799835at2759"/>
<keyword evidence="3" id="KW-1185">Reference proteome</keyword>
<name>A0A6A6XXI0_9PLEO</name>
<organism evidence="2 3">
    <name type="scientific">Melanomma pulvis-pyrius CBS 109.77</name>
    <dbReference type="NCBI Taxonomy" id="1314802"/>
    <lineage>
        <taxon>Eukaryota</taxon>
        <taxon>Fungi</taxon>
        <taxon>Dikarya</taxon>
        <taxon>Ascomycota</taxon>
        <taxon>Pezizomycotina</taxon>
        <taxon>Dothideomycetes</taxon>
        <taxon>Pleosporomycetidae</taxon>
        <taxon>Pleosporales</taxon>
        <taxon>Melanommataceae</taxon>
        <taxon>Melanomma</taxon>
    </lineage>
</organism>
<reference evidence="2" key="1">
    <citation type="journal article" date="2020" name="Stud. Mycol.">
        <title>101 Dothideomycetes genomes: a test case for predicting lifestyles and emergence of pathogens.</title>
        <authorList>
            <person name="Haridas S."/>
            <person name="Albert R."/>
            <person name="Binder M."/>
            <person name="Bloem J."/>
            <person name="Labutti K."/>
            <person name="Salamov A."/>
            <person name="Andreopoulos B."/>
            <person name="Baker S."/>
            <person name="Barry K."/>
            <person name="Bills G."/>
            <person name="Bluhm B."/>
            <person name="Cannon C."/>
            <person name="Castanera R."/>
            <person name="Culley D."/>
            <person name="Daum C."/>
            <person name="Ezra D."/>
            <person name="Gonzalez J."/>
            <person name="Henrissat B."/>
            <person name="Kuo A."/>
            <person name="Liang C."/>
            <person name="Lipzen A."/>
            <person name="Lutzoni F."/>
            <person name="Magnuson J."/>
            <person name="Mondo S."/>
            <person name="Nolan M."/>
            <person name="Ohm R."/>
            <person name="Pangilinan J."/>
            <person name="Park H.-J."/>
            <person name="Ramirez L."/>
            <person name="Alfaro M."/>
            <person name="Sun H."/>
            <person name="Tritt A."/>
            <person name="Yoshinaga Y."/>
            <person name="Zwiers L.-H."/>
            <person name="Turgeon B."/>
            <person name="Goodwin S."/>
            <person name="Spatafora J."/>
            <person name="Crous P."/>
            <person name="Grigoriev I."/>
        </authorList>
    </citation>
    <scope>NUCLEOTIDE SEQUENCE</scope>
    <source>
        <strain evidence="2">CBS 109.77</strain>
    </source>
</reference>
<evidence type="ECO:0000313" key="2">
    <source>
        <dbReference type="EMBL" id="KAF2801089.1"/>
    </source>
</evidence>
<protein>
    <submittedName>
        <fullName evidence="2">Uncharacterized protein</fullName>
    </submittedName>
</protein>
<accession>A0A6A6XXI0</accession>